<protein>
    <submittedName>
        <fullName evidence="4">Tetratricopeptide TPR_1 repeat-containing protein</fullName>
    </submittedName>
</protein>
<dbReference type="InterPro" id="IPR019734">
    <property type="entry name" value="TPR_rpt"/>
</dbReference>
<dbReference type="Gene3D" id="1.25.40.10">
    <property type="entry name" value="Tetratricopeptide repeat domain"/>
    <property type="match status" value="1"/>
</dbReference>
<dbReference type="OrthoDB" id="112132at2"/>
<feature type="repeat" description="TPR" evidence="3">
    <location>
        <begin position="163"/>
        <end position="196"/>
    </location>
</feature>
<keyword evidence="1" id="KW-0677">Repeat</keyword>
<feature type="repeat" description="TPR" evidence="3">
    <location>
        <begin position="129"/>
        <end position="162"/>
    </location>
</feature>
<dbReference type="EMBL" id="CP002480">
    <property type="protein sequence ID" value="ADW67883.1"/>
    <property type="molecule type" value="Genomic_DNA"/>
</dbReference>
<dbReference type="PANTHER" id="PTHR44858">
    <property type="entry name" value="TETRATRICOPEPTIDE REPEAT PROTEIN 6"/>
    <property type="match status" value="1"/>
</dbReference>
<dbReference type="InterPro" id="IPR011990">
    <property type="entry name" value="TPR-like_helical_dom_sf"/>
</dbReference>
<gene>
    <name evidence="4" type="ordered locus">AciX9_0815</name>
</gene>
<dbReference type="STRING" id="1198114.AciX9_0815"/>
<dbReference type="HOGENOM" id="CLU_923667_0_0_0"/>
<dbReference type="SMART" id="SM00028">
    <property type="entry name" value="TPR"/>
    <property type="match status" value="3"/>
</dbReference>
<evidence type="ECO:0000256" key="2">
    <source>
        <dbReference type="ARBA" id="ARBA00022803"/>
    </source>
</evidence>
<keyword evidence="2 3" id="KW-0802">TPR repeat</keyword>
<dbReference type="eggNOG" id="COG0457">
    <property type="taxonomic scope" value="Bacteria"/>
</dbReference>
<dbReference type="PANTHER" id="PTHR44858:SF1">
    <property type="entry name" value="UDP-N-ACETYLGLUCOSAMINE--PEPTIDE N-ACETYLGLUCOSAMINYLTRANSFERASE SPINDLY-RELATED"/>
    <property type="match status" value="1"/>
</dbReference>
<keyword evidence="5" id="KW-1185">Reference proteome</keyword>
<dbReference type="Pfam" id="PF13432">
    <property type="entry name" value="TPR_16"/>
    <property type="match status" value="1"/>
</dbReference>
<evidence type="ECO:0000313" key="5">
    <source>
        <dbReference type="Proteomes" id="UP000000343"/>
    </source>
</evidence>
<organism evidence="5">
    <name type="scientific">Granulicella tundricola (strain ATCC BAA-1859 / DSM 23138 / MP5ACTX9)</name>
    <dbReference type="NCBI Taxonomy" id="1198114"/>
    <lineage>
        <taxon>Bacteria</taxon>
        <taxon>Pseudomonadati</taxon>
        <taxon>Acidobacteriota</taxon>
        <taxon>Terriglobia</taxon>
        <taxon>Terriglobales</taxon>
        <taxon>Acidobacteriaceae</taxon>
        <taxon>Granulicella</taxon>
    </lineage>
</organism>
<dbReference type="PROSITE" id="PS50005">
    <property type="entry name" value="TPR"/>
    <property type="match status" value="2"/>
</dbReference>
<evidence type="ECO:0000313" key="4">
    <source>
        <dbReference type="EMBL" id="ADW67883.1"/>
    </source>
</evidence>
<accession>E8X117</accession>
<reference evidence="5" key="1">
    <citation type="submission" date="2011-01" db="EMBL/GenBank/DDBJ databases">
        <title>Complete sequence of chromosome of Acidobacterium sp. MP5ACTX9.</title>
        <authorList>
            <consortium name="US DOE Joint Genome Institute"/>
            <person name="Lucas S."/>
            <person name="Copeland A."/>
            <person name="Lapidus A."/>
            <person name="Cheng J.-F."/>
            <person name="Goodwin L."/>
            <person name="Pitluck S."/>
            <person name="Teshima H."/>
            <person name="Detter J.C."/>
            <person name="Han C."/>
            <person name="Tapia R."/>
            <person name="Land M."/>
            <person name="Hauser L."/>
            <person name="Kyrpides N."/>
            <person name="Ivanova N."/>
            <person name="Ovchinnikova G."/>
            <person name="Pagani I."/>
            <person name="Rawat S.R."/>
            <person name="Mannisto M."/>
            <person name="Haggblom M.M."/>
            <person name="Woyke T."/>
        </authorList>
    </citation>
    <scope>NUCLEOTIDE SEQUENCE [LARGE SCALE GENOMIC DNA]</scope>
    <source>
        <strain evidence="5">MP5ACTX9</strain>
    </source>
</reference>
<dbReference type="InterPro" id="IPR050498">
    <property type="entry name" value="Ycf3"/>
</dbReference>
<evidence type="ECO:0000256" key="1">
    <source>
        <dbReference type="ARBA" id="ARBA00022737"/>
    </source>
</evidence>
<proteinExistence type="predicted"/>
<name>E8X117_GRATM</name>
<evidence type="ECO:0000256" key="3">
    <source>
        <dbReference type="PROSITE-ProRule" id="PRU00339"/>
    </source>
</evidence>
<dbReference type="AlphaFoldDB" id="E8X117"/>
<dbReference type="PaxDb" id="1198114-AciX9_0815"/>
<dbReference type="KEGG" id="acm:AciX9_0815"/>
<dbReference type="Proteomes" id="UP000000343">
    <property type="component" value="Chromosome"/>
</dbReference>
<dbReference type="SUPFAM" id="SSF48452">
    <property type="entry name" value="TPR-like"/>
    <property type="match status" value="1"/>
</dbReference>
<dbReference type="RefSeq" id="WP_013579208.1">
    <property type="nucleotide sequence ID" value="NC_015064.1"/>
</dbReference>
<sequence>MDTRRIITSLLIGFTALLALDPGLLGQGMRSAGDMAKLERHQMPDWLLLEPYLPDPRTATAARLELEGDVLRARRFDEDALEYYQFALNRGGDVPRLLNRIGITQLTLSQPAAARLYFAKVVALQPKVGAGWNNLGATEYFAGNYRSALTDYSRAVKFEKRNAVFHANLATAYFQLKDYESARREFAKAYKLDANVFRPDGGNGIQARVLSATERGRFCFELAKVAALGHDDVAVMAWLTKASEAGLDLGAEMVGARGLEAYRVDPRVLLLEQNAKAMGSSKRALASVAVPTLPAELSKPD</sequence>